<dbReference type="SUPFAM" id="SSF51261">
    <property type="entry name" value="Duplicated hybrid motif"/>
    <property type="match status" value="1"/>
</dbReference>
<dbReference type="Gene3D" id="3.10.350.10">
    <property type="entry name" value="LysM domain"/>
    <property type="match status" value="1"/>
</dbReference>
<dbReference type="AlphaFoldDB" id="A0A372LGZ2"/>
<protein>
    <submittedName>
        <fullName evidence="2">LysM peptidoglycan-binding domain-containing protein</fullName>
    </submittedName>
</protein>
<dbReference type="InterPro" id="IPR016047">
    <property type="entry name" value="M23ase_b-sheet_dom"/>
</dbReference>
<dbReference type="CDD" id="cd00118">
    <property type="entry name" value="LysM"/>
    <property type="match status" value="1"/>
</dbReference>
<comment type="caution">
    <text evidence="2">The sequence shown here is derived from an EMBL/GenBank/DDBJ whole genome shotgun (WGS) entry which is preliminary data.</text>
</comment>
<dbReference type="Gene3D" id="2.70.70.10">
    <property type="entry name" value="Glucose Permease (Domain IIA)"/>
    <property type="match status" value="1"/>
</dbReference>
<dbReference type="Proteomes" id="UP000262939">
    <property type="component" value="Unassembled WGS sequence"/>
</dbReference>
<reference evidence="2 3" key="1">
    <citation type="submission" date="2018-08" db="EMBL/GenBank/DDBJ databases">
        <title>Bacillus chawlae sp. nov., Bacillus glennii sp. nov., and Bacillus saganii sp. nov. Isolated from the Vehicle Assembly Building at Kennedy Space Center where the Viking Spacecraft were Assembled.</title>
        <authorList>
            <person name="Seuylemezian A."/>
            <person name="Vaishampayan P."/>
        </authorList>
    </citation>
    <scope>NUCLEOTIDE SEQUENCE [LARGE SCALE GENOMIC DNA]</scope>
    <source>
        <strain evidence="2 3">V44-8</strain>
    </source>
</reference>
<organism evidence="2 3">
    <name type="scientific">Peribacillus glennii</name>
    <dbReference type="NCBI Taxonomy" id="2303991"/>
    <lineage>
        <taxon>Bacteria</taxon>
        <taxon>Bacillati</taxon>
        <taxon>Bacillota</taxon>
        <taxon>Bacilli</taxon>
        <taxon>Bacillales</taxon>
        <taxon>Bacillaceae</taxon>
        <taxon>Peribacillus</taxon>
    </lineage>
</organism>
<dbReference type="RefSeq" id="WP_117321748.1">
    <property type="nucleotide sequence ID" value="NZ_QVTD01000003.1"/>
</dbReference>
<sequence length="249" mass="27267">MVDYAKRFLIVVILAVCIGLLFMGGKTGHASAAGTSPKENWLWPADGIITDRFGTREGNHKGIDIAASLNTDIVASDAGTVTKSYYSSSYGNVVFVKHSNGFETIYAHLNKRLVKEGHEVKQGEVIGKMGNTGRSRGVHLHFELHKREWTADKRNAMNPMLAFDKTAKASPVSTYNTQESVAVSRQVSEQASPAKGIPLPGYRGHIHIVQKGESLYRIAKVHSTNVNSLKKLNRLKNDTIWPGGALKVK</sequence>
<dbReference type="CDD" id="cd12797">
    <property type="entry name" value="M23_peptidase"/>
    <property type="match status" value="1"/>
</dbReference>
<proteinExistence type="predicted"/>
<dbReference type="InterPro" id="IPR018392">
    <property type="entry name" value="LysM"/>
</dbReference>
<dbReference type="GO" id="GO:0004222">
    <property type="term" value="F:metalloendopeptidase activity"/>
    <property type="evidence" value="ECO:0007669"/>
    <property type="project" value="TreeGrafter"/>
</dbReference>
<dbReference type="InterPro" id="IPR011055">
    <property type="entry name" value="Dup_hybrid_motif"/>
</dbReference>
<dbReference type="OrthoDB" id="9805070at2"/>
<dbReference type="EMBL" id="QVTD01000003">
    <property type="protein sequence ID" value="RFU65575.1"/>
    <property type="molecule type" value="Genomic_DNA"/>
</dbReference>
<dbReference type="PROSITE" id="PS51782">
    <property type="entry name" value="LYSM"/>
    <property type="match status" value="1"/>
</dbReference>
<dbReference type="PANTHER" id="PTHR21666">
    <property type="entry name" value="PEPTIDASE-RELATED"/>
    <property type="match status" value="1"/>
</dbReference>
<dbReference type="PANTHER" id="PTHR21666:SF290">
    <property type="entry name" value="PEPTIDASE M23 DOMAIN PROTEIN"/>
    <property type="match status" value="1"/>
</dbReference>
<name>A0A372LGZ2_9BACI</name>
<evidence type="ECO:0000313" key="3">
    <source>
        <dbReference type="Proteomes" id="UP000262939"/>
    </source>
</evidence>
<accession>A0A372LGZ2</accession>
<dbReference type="SUPFAM" id="SSF54106">
    <property type="entry name" value="LysM domain"/>
    <property type="match status" value="1"/>
</dbReference>
<keyword evidence="3" id="KW-1185">Reference proteome</keyword>
<dbReference type="InterPro" id="IPR036779">
    <property type="entry name" value="LysM_dom_sf"/>
</dbReference>
<evidence type="ECO:0000259" key="1">
    <source>
        <dbReference type="PROSITE" id="PS51782"/>
    </source>
</evidence>
<dbReference type="Pfam" id="PF01476">
    <property type="entry name" value="LysM"/>
    <property type="match status" value="1"/>
</dbReference>
<dbReference type="SMART" id="SM00257">
    <property type="entry name" value="LysM"/>
    <property type="match status" value="1"/>
</dbReference>
<evidence type="ECO:0000313" key="2">
    <source>
        <dbReference type="EMBL" id="RFU65575.1"/>
    </source>
</evidence>
<feature type="domain" description="LysM" evidence="1">
    <location>
        <begin position="205"/>
        <end position="248"/>
    </location>
</feature>
<dbReference type="Pfam" id="PF01551">
    <property type="entry name" value="Peptidase_M23"/>
    <property type="match status" value="1"/>
</dbReference>
<gene>
    <name evidence="2" type="ORF">D0466_06765</name>
</gene>
<dbReference type="InterPro" id="IPR050570">
    <property type="entry name" value="Cell_wall_metabolism_enzyme"/>
</dbReference>